<name>E6U5J6_ETHHY</name>
<dbReference type="KEGG" id="eha:Ethha_0073"/>
<dbReference type="RefSeq" id="WP_013484044.1">
    <property type="nucleotide sequence ID" value="NC_014828.1"/>
</dbReference>
<dbReference type="AlphaFoldDB" id="E6U5J6"/>
<feature type="domain" description="Phage conserved hypothetical protein C-terminal" evidence="2">
    <location>
        <begin position="13"/>
        <end position="86"/>
    </location>
</feature>
<dbReference type="EMBL" id="CP002400">
    <property type="protein sequence ID" value="ADU25663.1"/>
    <property type="molecule type" value="Genomic_DNA"/>
</dbReference>
<dbReference type="STRING" id="663278.Ethha_0073"/>
<evidence type="ECO:0000313" key="3">
    <source>
        <dbReference type="EMBL" id="ADU25663.1"/>
    </source>
</evidence>
<dbReference type="Proteomes" id="UP000001551">
    <property type="component" value="Chromosome"/>
</dbReference>
<reference evidence="3 4" key="1">
    <citation type="submission" date="2010-12" db="EMBL/GenBank/DDBJ databases">
        <title>Complete sequence of Ethanoligenens harbinense YUAN-3.</title>
        <authorList>
            <person name="Lucas S."/>
            <person name="Copeland A."/>
            <person name="Lapidus A."/>
            <person name="Cheng J.-F."/>
            <person name="Bruce D."/>
            <person name="Goodwin L."/>
            <person name="Pitluck S."/>
            <person name="Chertkov O."/>
            <person name="Misra M."/>
            <person name="Detter J.C."/>
            <person name="Han C."/>
            <person name="Tapia R."/>
            <person name="Land M."/>
            <person name="Hauser L."/>
            <person name="Jeffries C."/>
            <person name="Kyrpides N."/>
            <person name="Ivanova N."/>
            <person name="Mikhailova N."/>
            <person name="Wang A."/>
            <person name="Mouttaki H."/>
            <person name="He Z."/>
            <person name="Zhou J."/>
            <person name="Hemme C.L."/>
            <person name="Woyke T."/>
        </authorList>
    </citation>
    <scope>NUCLEOTIDE SEQUENCE [LARGE SCALE GENOMIC DNA]</scope>
    <source>
        <strain evidence="4">DSM 18485 / JCM 12961 / CGMCC 1.5033 / YUAN-3</strain>
    </source>
</reference>
<keyword evidence="4" id="KW-1185">Reference proteome</keyword>
<dbReference type="NCBIfam" id="TIGR02220">
    <property type="entry name" value="phg_TIGR02220"/>
    <property type="match status" value="1"/>
</dbReference>
<evidence type="ECO:0000256" key="1">
    <source>
        <dbReference type="SAM" id="MobiDB-lite"/>
    </source>
</evidence>
<feature type="region of interest" description="Disordered" evidence="1">
    <location>
        <begin position="79"/>
        <end position="114"/>
    </location>
</feature>
<dbReference type="InterPro" id="IPR011741">
    <property type="entry name" value="Phg_2220_C"/>
</dbReference>
<protein>
    <recommendedName>
        <fullName evidence="2">Phage conserved hypothetical protein C-terminal domain-containing protein</fullName>
    </recommendedName>
</protein>
<organism evidence="3 4">
    <name type="scientific">Ethanoligenens harbinense (strain DSM 18485 / JCM 12961 / CGMCC 1.5033 / YUAN-3)</name>
    <dbReference type="NCBI Taxonomy" id="663278"/>
    <lineage>
        <taxon>Bacteria</taxon>
        <taxon>Bacillati</taxon>
        <taxon>Bacillota</taxon>
        <taxon>Clostridia</taxon>
        <taxon>Eubacteriales</taxon>
        <taxon>Oscillospiraceae</taxon>
        <taxon>Ethanoligenens</taxon>
    </lineage>
</organism>
<evidence type="ECO:0000313" key="4">
    <source>
        <dbReference type="Proteomes" id="UP000001551"/>
    </source>
</evidence>
<dbReference type="Pfam" id="PF09524">
    <property type="entry name" value="Phg_2220_C"/>
    <property type="match status" value="1"/>
</dbReference>
<accession>E6U5J6</accession>
<gene>
    <name evidence="3" type="ordered locus">Ethha_0073</name>
</gene>
<evidence type="ECO:0000259" key="2">
    <source>
        <dbReference type="Pfam" id="PF09524"/>
    </source>
</evidence>
<sequence>MDKQEEQAVIGRVIAHLNEKTGAHYRADAAANKRHVLARLADGFSEQDLLDVIDGMSATWADSDFARYLRPETLFRSQGKTESYLQEARRRQKKKAAPAASPGRFRSADDLLEG</sequence>
<dbReference type="HOGENOM" id="CLU_2129656_0_0_9"/>
<proteinExistence type="predicted"/>